<organism evidence="2 3">
    <name type="scientific">Allomyces macrogynus (strain ATCC 38327)</name>
    <name type="common">Allomyces javanicus var. macrogynus</name>
    <dbReference type="NCBI Taxonomy" id="578462"/>
    <lineage>
        <taxon>Eukaryota</taxon>
        <taxon>Fungi</taxon>
        <taxon>Fungi incertae sedis</taxon>
        <taxon>Blastocladiomycota</taxon>
        <taxon>Blastocladiomycetes</taxon>
        <taxon>Blastocladiales</taxon>
        <taxon>Blastocladiaceae</taxon>
        <taxon>Allomyces</taxon>
    </lineage>
</organism>
<feature type="domain" description="PhoD-like phosphatase metallophosphatase" evidence="1">
    <location>
        <begin position="47"/>
        <end position="84"/>
    </location>
</feature>
<reference evidence="3" key="2">
    <citation type="submission" date="2009-11" db="EMBL/GenBank/DDBJ databases">
        <title>The Genome Sequence of Allomyces macrogynus strain ATCC 38327.</title>
        <authorList>
            <consortium name="The Broad Institute Genome Sequencing Platform"/>
            <person name="Russ C."/>
            <person name="Cuomo C."/>
            <person name="Shea T."/>
            <person name="Young S.K."/>
            <person name="Zeng Q."/>
            <person name="Koehrsen M."/>
            <person name="Haas B."/>
            <person name="Borodovsky M."/>
            <person name="Guigo R."/>
            <person name="Alvarado L."/>
            <person name="Berlin A."/>
            <person name="Borenstein D."/>
            <person name="Chen Z."/>
            <person name="Engels R."/>
            <person name="Freedman E."/>
            <person name="Gellesch M."/>
            <person name="Goldberg J."/>
            <person name="Griggs A."/>
            <person name="Gujja S."/>
            <person name="Heiman D."/>
            <person name="Hepburn T."/>
            <person name="Howarth C."/>
            <person name="Jen D."/>
            <person name="Larson L."/>
            <person name="Lewis B."/>
            <person name="Mehta T."/>
            <person name="Park D."/>
            <person name="Pearson M."/>
            <person name="Roberts A."/>
            <person name="Saif S."/>
            <person name="Shenoy N."/>
            <person name="Sisk P."/>
            <person name="Stolte C."/>
            <person name="Sykes S."/>
            <person name="Walk T."/>
            <person name="White J."/>
            <person name="Yandava C."/>
            <person name="Burger G."/>
            <person name="Gray M.W."/>
            <person name="Holland P.W.H."/>
            <person name="King N."/>
            <person name="Lang F.B.F."/>
            <person name="Roger A.J."/>
            <person name="Ruiz-Trillo I."/>
            <person name="Lander E."/>
            <person name="Nusbaum C."/>
        </authorList>
    </citation>
    <scope>NUCLEOTIDE SEQUENCE [LARGE SCALE GENOMIC DNA]</scope>
    <source>
        <strain evidence="3">ATCC 38327</strain>
    </source>
</reference>
<evidence type="ECO:0000313" key="2">
    <source>
        <dbReference type="EMBL" id="KNE60787.1"/>
    </source>
</evidence>
<dbReference type="STRING" id="578462.A0A0L0SEB9"/>
<dbReference type="OrthoDB" id="9992270at2759"/>
<dbReference type="InterPro" id="IPR029052">
    <property type="entry name" value="Metallo-depent_PP-like"/>
</dbReference>
<proteinExistence type="predicted"/>
<dbReference type="EMBL" id="GG745336">
    <property type="protein sequence ID" value="KNE60787.1"/>
    <property type="molecule type" value="Genomic_DNA"/>
</dbReference>
<sequence>MRNQTRRTYNYEYGLPGYKPVGGAMPASRDPVPAKVISNITDLCVMASLQLLHAQEPWIVAWDDHEFADSAWVGGAVDQNDKRDGPWGGQYRVYRSFQIGNLVDLIMLYTRIDGRAEQAKGDRVSRQIMGATQDQWLHSSLKSSRAKWRFLGNQLMFATLPEKLFAWELPIAADAWVGYPGPGQALLDLLAKNKICNTVMITGDFHGSVASDIPADRQGQVQCAVGHDRVCLTVDHVGITRAGLSHLEWARQAGLEARQPVGQVDRLVPPRGHVCGHHAGQGARRVHVCQELQEARWWRDGGRCGA</sequence>
<evidence type="ECO:0000313" key="3">
    <source>
        <dbReference type="Proteomes" id="UP000054350"/>
    </source>
</evidence>
<dbReference type="InterPro" id="IPR052900">
    <property type="entry name" value="Phospholipid_Metab_Enz"/>
</dbReference>
<dbReference type="InterPro" id="IPR018946">
    <property type="entry name" value="PhoD-like_MPP"/>
</dbReference>
<dbReference type="Pfam" id="PF09423">
    <property type="entry name" value="PhoD"/>
    <property type="match status" value="2"/>
</dbReference>
<dbReference type="AlphaFoldDB" id="A0A0L0SEB9"/>
<dbReference type="PANTHER" id="PTHR43606:SF7">
    <property type="entry name" value="PHOSPHATASE, PUTATIVE (AFU_ORTHOLOGUE AFUA_6G08710)-RELATED"/>
    <property type="match status" value="1"/>
</dbReference>
<dbReference type="Gene3D" id="3.60.21.70">
    <property type="entry name" value="PhoD-like phosphatase"/>
    <property type="match status" value="1"/>
</dbReference>
<keyword evidence="3" id="KW-1185">Reference proteome</keyword>
<dbReference type="SUPFAM" id="SSF56300">
    <property type="entry name" value="Metallo-dependent phosphatases"/>
    <property type="match status" value="1"/>
</dbReference>
<gene>
    <name evidence="2" type="ORF">AMAG_06143</name>
</gene>
<dbReference type="InterPro" id="IPR038607">
    <property type="entry name" value="PhoD-like_sf"/>
</dbReference>
<reference evidence="2 3" key="1">
    <citation type="submission" date="2009-11" db="EMBL/GenBank/DDBJ databases">
        <title>Annotation of Allomyces macrogynus ATCC 38327.</title>
        <authorList>
            <consortium name="The Broad Institute Genome Sequencing Platform"/>
            <person name="Russ C."/>
            <person name="Cuomo C."/>
            <person name="Burger G."/>
            <person name="Gray M.W."/>
            <person name="Holland P.W.H."/>
            <person name="King N."/>
            <person name="Lang F.B.F."/>
            <person name="Roger A.J."/>
            <person name="Ruiz-Trillo I."/>
            <person name="Young S.K."/>
            <person name="Zeng Q."/>
            <person name="Gargeya S."/>
            <person name="Fitzgerald M."/>
            <person name="Haas B."/>
            <person name="Abouelleil A."/>
            <person name="Alvarado L."/>
            <person name="Arachchi H.M."/>
            <person name="Berlin A."/>
            <person name="Chapman S.B."/>
            <person name="Gearin G."/>
            <person name="Goldberg J."/>
            <person name="Griggs A."/>
            <person name="Gujja S."/>
            <person name="Hansen M."/>
            <person name="Heiman D."/>
            <person name="Howarth C."/>
            <person name="Larimer J."/>
            <person name="Lui A."/>
            <person name="MacDonald P.J.P."/>
            <person name="McCowen C."/>
            <person name="Montmayeur A."/>
            <person name="Murphy C."/>
            <person name="Neiman D."/>
            <person name="Pearson M."/>
            <person name="Priest M."/>
            <person name="Roberts A."/>
            <person name="Saif S."/>
            <person name="Shea T."/>
            <person name="Sisk P."/>
            <person name="Stolte C."/>
            <person name="Sykes S."/>
            <person name="Wortman J."/>
            <person name="Nusbaum C."/>
            <person name="Birren B."/>
        </authorList>
    </citation>
    <scope>NUCLEOTIDE SEQUENCE [LARGE SCALE GENOMIC DNA]</scope>
    <source>
        <strain evidence="2 3">ATCC 38327</strain>
    </source>
</reference>
<name>A0A0L0SEB9_ALLM3</name>
<dbReference type="VEuPathDB" id="FungiDB:AMAG_06143"/>
<feature type="domain" description="PhoD-like phosphatase metallophosphatase" evidence="1">
    <location>
        <begin position="89"/>
        <end position="228"/>
    </location>
</feature>
<dbReference type="Proteomes" id="UP000054350">
    <property type="component" value="Unassembled WGS sequence"/>
</dbReference>
<dbReference type="PANTHER" id="PTHR43606">
    <property type="entry name" value="PHOSPHATASE, PUTATIVE (AFU_ORTHOLOGUE AFUA_6G08710)-RELATED"/>
    <property type="match status" value="1"/>
</dbReference>
<accession>A0A0L0SEB9</accession>
<protein>
    <recommendedName>
        <fullName evidence="1">PhoD-like phosphatase metallophosphatase domain-containing protein</fullName>
    </recommendedName>
</protein>
<evidence type="ECO:0000259" key="1">
    <source>
        <dbReference type="Pfam" id="PF09423"/>
    </source>
</evidence>